<organism evidence="1 2">
    <name type="scientific">Cetraspora pellucida</name>
    <dbReference type="NCBI Taxonomy" id="1433469"/>
    <lineage>
        <taxon>Eukaryota</taxon>
        <taxon>Fungi</taxon>
        <taxon>Fungi incertae sedis</taxon>
        <taxon>Mucoromycota</taxon>
        <taxon>Glomeromycotina</taxon>
        <taxon>Glomeromycetes</taxon>
        <taxon>Diversisporales</taxon>
        <taxon>Gigasporaceae</taxon>
        <taxon>Cetraspora</taxon>
    </lineage>
</organism>
<name>A0ACA9P2H2_9GLOM</name>
<keyword evidence="2" id="KW-1185">Reference proteome</keyword>
<gene>
    <name evidence="1" type="ORF">SPELUC_LOCUS10158</name>
</gene>
<evidence type="ECO:0000313" key="1">
    <source>
        <dbReference type="EMBL" id="CAG8681055.1"/>
    </source>
</evidence>
<reference evidence="1" key="1">
    <citation type="submission" date="2021-06" db="EMBL/GenBank/DDBJ databases">
        <authorList>
            <person name="Kallberg Y."/>
            <person name="Tangrot J."/>
            <person name="Rosling A."/>
        </authorList>
    </citation>
    <scope>NUCLEOTIDE SEQUENCE</scope>
    <source>
        <strain evidence="1">28 12/20/2015</strain>
    </source>
</reference>
<dbReference type="EMBL" id="CAJVPW010018311">
    <property type="protein sequence ID" value="CAG8681055.1"/>
    <property type="molecule type" value="Genomic_DNA"/>
</dbReference>
<accession>A0ACA9P2H2</accession>
<sequence length="237" mass="28466">MSFVFPGINKTFKNFIKELLDIEFEEFDKIAKNDKEKRFKGKVFEYFLYELAAHNGMIVEMNQTFISFSRTIFKSLSDGCTDLHGQYRQLHWFAQCKYKSGNIKIQVTEIREFLNTAKRKTNYNIAFFISNTELNNYAINELKNYTGDKDKICVCLIKDFIPKIYEYENIFINNKIKLEQEKNKCLEYEIENRILKTYNEKLENLNNKLEKEIKEIKEEIKENNRKFDLILDILNKK</sequence>
<dbReference type="Proteomes" id="UP000789366">
    <property type="component" value="Unassembled WGS sequence"/>
</dbReference>
<evidence type="ECO:0000313" key="2">
    <source>
        <dbReference type="Proteomes" id="UP000789366"/>
    </source>
</evidence>
<proteinExistence type="predicted"/>
<protein>
    <submittedName>
        <fullName evidence="1">12263_t:CDS:1</fullName>
    </submittedName>
</protein>
<comment type="caution">
    <text evidence="1">The sequence shown here is derived from an EMBL/GenBank/DDBJ whole genome shotgun (WGS) entry which is preliminary data.</text>
</comment>